<dbReference type="SMART" id="SM00744">
    <property type="entry name" value="RINGv"/>
    <property type="match status" value="1"/>
</dbReference>
<keyword evidence="5" id="KW-0479">Metal-binding</keyword>
<organism>
    <name type="scientific">Branchiostoma floridae</name>
    <name type="common">Florida lancelet</name>
    <name type="synonym">Amphioxus</name>
    <dbReference type="NCBI Taxonomy" id="7739"/>
    <lineage>
        <taxon>Eukaryota</taxon>
        <taxon>Metazoa</taxon>
        <taxon>Chordata</taxon>
        <taxon>Cephalochordata</taxon>
        <taxon>Leptocardii</taxon>
        <taxon>Amphioxiformes</taxon>
        <taxon>Branchiostomatidae</taxon>
        <taxon>Branchiostoma</taxon>
    </lineage>
</organism>
<evidence type="ECO:0000256" key="1">
    <source>
        <dbReference type="ARBA" id="ARBA00004141"/>
    </source>
</evidence>
<evidence type="ECO:0000256" key="8">
    <source>
        <dbReference type="ARBA" id="ARBA00022833"/>
    </source>
</evidence>
<dbReference type="PANTHER" id="PTHR46065:SF3">
    <property type="entry name" value="FI20425P1"/>
    <property type="match status" value="1"/>
</dbReference>
<dbReference type="STRING" id="7739.C3YVA2"/>
<sequence length="219" mass="24117">METAAWTSNGLDSVIHKPSVCTSVPLAQEPGIEPSSTTIDEEICRICHSKEDLTNFKPLVSPCACSGSIQFTHLDCLSQWLRNKDAPSDRCEVCKTKFDDDVIQRCQSLAETSESSSENGIDQTQDASLGGVGIPILLFCSFFSLSLLGYTLFILICYFPKNIDWLSMLSVVLCIVLSTSMLVVAFFCLKSTAAEIRRRLTAKTRESEVGQELTEVVQL</sequence>
<keyword evidence="9 11" id="KW-1133">Transmembrane helix</keyword>
<comment type="subcellular location">
    <subcellularLocation>
        <location evidence="1">Membrane</location>
        <topology evidence="1">Multi-pass membrane protein</topology>
    </subcellularLocation>
</comment>
<dbReference type="InParanoid" id="C3YVA2"/>
<evidence type="ECO:0000256" key="9">
    <source>
        <dbReference type="ARBA" id="ARBA00022989"/>
    </source>
</evidence>
<keyword evidence="4 11" id="KW-0812">Transmembrane</keyword>
<dbReference type="GO" id="GO:0016020">
    <property type="term" value="C:membrane"/>
    <property type="evidence" value="ECO:0007669"/>
    <property type="project" value="UniProtKB-SubCell"/>
</dbReference>
<evidence type="ECO:0000256" key="3">
    <source>
        <dbReference type="ARBA" id="ARBA00022679"/>
    </source>
</evidence>
<dbReference type="PANTHER" id="PTHR46065">
    <property type="entry name" value="E3 UBIQUITIN-PROTEIN LIGASE MARCH 2/3 FAMILY MEMBER"/>
    <property type="match status" value="1"/>
</dbReference>
<evidence type="ECO:0000259" key="12">
    <source>
        <dbReference type="PROSITE" id="PS51292"/>
    </source>
</evidence>
<dbReference type="eggNOG" id="KOG1609">
    <property type="taxonomic scope" value="Eukaryota"/>
</dbReference>
<dbReference type="Pfam" id="PF12906">
    <property type="entry name" value="RINGv"/>
    <property type="match status" value="1"/>
</dbReference>
<dbReference type="AlphaFoldDB" id="C3YVA2"/>
<evidence type="ECO:0000256" key="7">
    <source>
        <dbReference type="ARBA" id="ARBA00022786"/>
    </source>
</evidence>
<dbReference type="Gene3D" id="3.30.40.10">
    <property type="entry name" value="Zinc/RING finger domain, C3HC4 (zinc finger)"/>
    <property type="match status" value="1"/>
</dbReference>
<dbReference type="GO" id="GO:0006897">
    <property type="term" value="P:endocytosis"/>
    <property type="evidence" value="ECO:0007669"/>
    <property type="project" value="UniProtKB-KW"/>
</dbReference>
<feature type="transmembrane region" description="Helical" evidence="11">
    <location>
        <begin position="165"/>
        <end position="189"/>
    </location>
</feature>
<gene>
    <name evidence="13" type="ORF">BRAFLDRAFT_119339</name>
</gene>
<accession>C3YVA2</accession>
<dbReference type="GO" id="GO:0008270">
    <property type="term" value="F:zinc ion binding"/>
    <property type="evidence" value="ECO:0007669"/>
    <property type="project" value="UniProtKB-KW"/>
</dbReference>
<dbReference type="GO" id="GO:0016740">
    <property type="term" value="F:transferase activity"/>
    <property type="evidence" value="ECO:0007669"/>
    <property type="project" value="UniProtKB-KW"/>
</dbReference>
<evidence type="ECO:0000256" key="10">
    <source>
        <dbReference type="ARBA" id="ARBA00023136"/>
    </source>
</evidence>
<dbReference type="InterPro" id="IPR013083">
    <property type="entry name" value="Znf_RING/FYVE/PHD"/>
</dbReference>
<feature type="transmembrane region" description="Helical" evidence="11">
    <location>
        <begin position="136"/>
        <end position="159"/>
    </location>
</feature>
<dbReference type="PROSITE" id="PS51292">
    <property type="entry name" value="ZF_RING_CH"/>
    <property type="match status" value="1"/>
</dbReference>
<evidence type="ECO:0000256" key="5">
    <source>
        <dbReference type="ARBA" id="ARBA00022723"/>
    </source>
</evidence>
<dbReference type="InterPro" id="IPR011016">
    <property type="entry name" value="Znf_RING-CH"/>
</dbReference>
<keyword evidence="3" id="KW-0808">Transferase</keyword>
<evidence type="ECO:0000256" key="4">
    <source>
        <dbReference type="ARBA" id="ARBA00022692"/>
    </source>
</evidence>
<evidence type="ECO:0000313" key="13">
    <source>
        <dbReference type="EMBL" id="EEN55818.1"/>
    </source>
</evidence>
<evidence type="ECO:0000256" key="2">
    <source>
        <dbReference type="ARBA" id="ARBA00022583"/>
    </source>
</evidence>
<keyword evidence="7" id="KW-0833">Ubl conjugation pathway</keyword>
<proteinExistence type="predicted"/>
<reference evidence="13" key="1">
    <citation type="journal article" date="2008" name="Nature">
        <title>The amphioxus genome and the evolution of the chordate karyotype.</title>
        <authorList>
            <consortium name="US DOE Joint Genome Institute (JGI-PGF)"/>
            <person name="Putnam N.H."/>
            <person name="Butts T."/>
            <person name="Ferrier D.E.K."/>
            <person name="Furlong R.F."/>
            <person name="Hellsten U."/>
            <person name="Kawashima T."/>
            <person name="Robinson-Rechavi M."/>
            <person name="Shoguchi E."/>
            <person name="Terry A."/>
            <person name="Yu J.-K."/>
            <person name="Benito-Gutierrez E.L."/>
            <person name="Dubchak I."/>
            <person name="Garcia-Fernandez J."/>
            <person name="Gibson-Brown J.J."/>
            <person name="Grigoriev I.V."/>
            <person name="Horton A.C."/>
            <person name="de Jong P.J."/>
            <person name="Jurka J."/>
            <person name="Kapitonov V.V."/>
            <person name="Kohara Y."/>
            <person name="Kuroki Y."/>
            <person name="Lindquist E."/>
            <person name="Lucas S."/>
            <person name="Osoegawa K."/>
            <person name="Pennacchio L.A."/>
            <person name="Salamov A.A."/>
            <person name="Satou Y."/>
            <person name="Sauka-Spengler T."/>
            <person name="Schmutz J."/>
            <person name="Shin-I T."/>
            <person name="Toyoda A."/>
            <person name="Bronner-Fraser M."/>
            <person name="Fujiyama A."/>
            <person name="Holland L.Z."/>
            <person name="Holland P.W.H."/>
            <person name="Satoh N."/>
            <person name="Rokhsar D.S."/>
        </authorList>
    </citation>
    <scope>NUCLEOTIDE SEQUENCE [LARGE SCALE GENOMIC DNA]</scope>
    <source>
        <strain evidence="13">S238N-H82</strain>
        <tissue evidence="13">Testes</tissue>
    </source>
</reference>
<evidence type="ECO:0000256" key="11">
    <source>
        <dbReference type="SAM" id="Phobius"/>
    </source>
</evidence>
<name>C3YVA2_BRAFL</name>
<dbReference type="EMBL" id="GG666556">
    <property type="protein sequence ID" value="EEN55818.1"/>
    <property type="molecule type" value="Genomic_DNA"/>
</dbReference>
<keyword evidence="8" id="KW-0862">Zinc</keyword>
<protein>
    <recommendedName>
        <fullName evidence="12">RING-CH-type domain-containing protein</fullName>
    </recommendedName>
</protein>
<dbReference type="SUPFAM" id="SSF57850">
    <property type="entry name" value="RING/U-box"/>
    <property type="match status" value="1"/>
</dbReference>
<feature type="domain" description="RING-CH-type" evidence="12">
    <location>
        <begin position="36"/>
        <end position="101"/>
    </location>
</feature>
<keyword evidence="2" id="KW-0254">Endocytosis</keyword>
<evidence type="ECO:0000256" key="6">
    <source>
        <dbReference type="ARBA" id="ARBA00022771"/>
    </source>
</evidence>
<keyword evidence="6" id="KW-0863">Zinc-finger</keyword>
<keyword evidence="10 11" id="KW-0472">Membrane</keyword>